<dbReference type="GO" id="GO:0005829">
    <property type="term" value="C:cytosol"/>
    <property type="evidence" value="ECO:0007669"/>
    <property type="project" value="TreeGrafter"/>
</dbReference>
<dbReference type="Gene3D" id="3.30.70.1150">
    <property type="entry name" value="ACT-like. Chain A, domain 2"/>
    <property type="match status" value="1"/>
</dbReference>
<dbReference type="NCBIfam" id="TIGR00119">
    <property type="entry name" value="acolac_sm"/>
    <property type="match status" value="1"/>
</dbReference>
<dbReference type="OrthoDB" id="9787365at2"/>
<sequence length="175" mass="18957">MTETIQNSVISVLIEDESGALARVVGLFSGRGYNIESLTVALVDAEQKLSRITVLTSGTPMVIQQIKAQLKRLIPVHDVCDLTEEGPYVGRELALVKIVSSGEHRTEALRIADSFRARPVDTTATSFVFELTGSPEKIDAFIELMRPLGLAEVSRTGIAAIGRGPSVFHLNKEPV</sequence>
<evidence type="ECO:0000313" key="10">
    <source>
        <dbReference type="EMBL" id="GEK95493.1"/>
    </source>
</evidence>
<dbReference type="SUPFAM" id="SSF55021">
    <property type="entry name" value="ACT-like"/>
    <property type="match status" value="2"/>
</dbReference>
<evidence type="ECO:0000256" key="8">
    <source>
        <dbReference type="RuleBase" id="RU368092"/>
    </source>
</evidence>
<name>A0A511B723_9PROT</name>
<comment type="subunit">
    <text evidence="4 8">Dimer of large and small chains.</text>
</comment>
<keyword evidence="6 8" id="KW-0100">Branched-chain amino acid biosynthesis</keyword>
<dbReference type="InterPro" id="IPR027271">
    <property type="entry name" value="Acetolactate_synth/TF_NikR_C"/>
</dbReference>
<organism evidence="10 11">
    <name type="scientific">Gluconobacter kanchanaburiensis NBRC 103587</name>
    <dbReference type="NCBI Taxonomy" id="1307948"/>
    <lineage>
        <taxon>Bacteria</taxon>
        <taxon>Pseudomonadati</taxon>
        <taxon>Pseudomonadota</taxon>
        <taxon>Alphaproteobacteria</taxon>
        <taxon>Acetobacterales</taxon>
        <taxon>Acetobacteraceae</taxon>
        <taxon>Gluconobacter</taxon>
    </lineage>
</organism>
<dbReference type="UniPathway" id="UPA00049">
    <property type="reaction ID" value="UER00059"/>
</dbReference>
<dbReference type="AlphaFoldDB" id="A0A511B723"/>
<dbReference type="InterPro" id="IPR039557">
    <property type="entry name" value="AHAS_ACT"/>
</dbReference>
<evidence type="ECO:0000256" key="7">
    <source>
        <dbReference type="ARBA" id="ARBA00048670"/>
    </source>
</evidence>
<dbReference type="InterPro" id="IPR019455">
    <property type="entry name" value="Acetolactate_synth_ssu_C"/>
</dbReference>
<dbReference type="FunFam" id="3.30.70.260:FF:000001">
    <property type="entry name" value="Acetolactate synthase, small subunit"/>
    <property type="match status" value="1"/>
</dbReference>
<keyword evidence="11" id="KW-1185">Reference proteome</keyword>
<dbReference type="InterPro" id="IPR045865">
    <property type="entry name" value="ACT-like_dom_sf"/>
</dbReference>
<gene>
    <name evidence="10" type="primary">ilvH</name>
    <name evidence="10" type="ORF">GKA01_06900</name>
</gene>
<dbReference type="Pfam" id="PF22629">
    <property type="entry name" value="ACT_AHAS_ss"/>
    <property type="match status" value="1"/>
</dbReference>
<evidence type="ECO:0000259" key="9">
    <source>
        <dbReference type="PROSITE" id="PS51671"/>
    </source>
</evidence>
<protein>
    <recommendedName>
        <fullName evidence="8">Acetolactate synthase small subunit</fullName>
        <shortName evidence="8">AHAS</shortName>
        <shortName evidence="8">ALS</shortName>
        <ecNumber evidence="8">2.2.1.6</ecNumber>
    </recommendedName>
    <alternativeName>
        <fullName evidence="8">Acetohydroxy-acid synthase small subunit</fullName>
    </alternativeName>
</protein>
<comment type="caution">
    <text evidence="10">The sequence shown here is derived from an EMBL/GenBank/DDBJ whole genome shotgun (WGS) entry which is preliminary data.</text>
</comment>
<dbReference type="Gene3D" id="3.30.70.260">
    <property type="match status" value="1"/>
</dbReference>
<evidence type="ECO:0000256" key="4">
    <source>
        <dbReference type="ARBA" id="ARBA00011744"/>
    </source>
</evidence>
<dbReference type="GO" id="GO:0009099">
    <property type="term" value="P:L-valine biosynthetic process"/>
    <property type="evidence" value="ECO:0007669"/>
    <property type="project" value="UniProtKB-UniRule"/>
</dbReference>
<dbReference type="GO" id="GO:0003984">
    <property type="term" value="F:acetolactate synthase activity"/>
    <property type="evidence" value="ECO:0007669"/>
    <property type="project" value="UniProtKB-UniRule"/>
</dbReference>
<evidence type="ECO:0000256" key="6">
    <source>
        <dbReference type="ARBA" id="ARBA00023304"/>
    </source>
</evidence>
<dbReference type="CDD" id="cd04878">
    <property type="entry name" value="ACT_AHAS"/>
    <property type="match status" value="1"/>
</dbReference>
<comment type="catalytic activity">
    <reaction evidence="7 8">
        <text>2 pyruvate + H(+) = (2S)-2-acetolactate + CO2</text>
        <dbReference type="Rhea" id="RHEA:25249"/>
        <dbReference type="ChEBI" id="CHEBI:15361"/>
        <dbReference type="ChEBI" id="CHEBI:15378"/>
        <dbReference type="ChEBI" id="CHEBI:16526"/>
        <dbReference type="ChEBI" id="CHEBI:58476"/>
        <dbReference type="EC" id="2.2.1.6"/>
    </reaction>
</comment>
<dbReference type="GO" id="GO:1990610">
    <property type="term" value="F:acetolactate synthase regulator activity"/>
    <property type="evidence" value="ECO:0007669"/>
    <property type="project" value="UniProtKB-UniRule"/>
</dbReference>
<proteinExistence type="inferred from homology"/>
<dbReference type="PANTHER" id="PTHR30239:SF0">
    <property type="entry name" value="ACETOLACTATE SYNTHASE SMALL SUBUNIT 1, CHLOROPLASTIC"/>
    <property type="match status" value="1"/>
</dbReference>
<reference evidence="10 11" key="1">
    <citation type="submission" date="2019-07" db="EMBL/GenBank/DDBJ databases">
        <title>Whole genome shotgun sequence of Gluconobacter kanchanaburiensis NBRC 103587.</title>
        <authorList>
            <person name="Hosoyama A."/>
            <person name="Uohara A."/>
            <person name="Ohji S."/>
            <person name="Ichikawa N."/>
        </authorList>
    </citation>
    <scope>NUCLEOTIDE SEQUENCE [LARGE SCALE GENOMIC DNA]</scope>
    <source>
        <strain evidence="10 11">NBRC 103587</strain>
    </source>
</reference>
<evidence type="ECO:0000313" key="11">
    <source>
        <dbReference type="Proteomes" id="UP000321079"/>
    </source>
</evidence>
<dbReference type="InterPro" id="IPR054480">
    <property type="entry name" value="AHAS_small-like_ACT"/>
</dbReference>
<evidence type="ECO:0000256" key="5">
    <source>
        <dbReference type="ARBA" id="ARBA00022605"/>
    </source>
</evidence>
<feature type="domain" description="ACT" evidence="9">
    <location>
        <begin position="9"/>
        <end position="84"/>
    </location>
</feature>
<dbReference type="Proteomes" id="UP000321079">
    <property type="component" value="Unassembled WGS sequence"/>
</dbReference>
<evidence type="ECO:0000256" key="1">
    <source>
        <dbReference type="ARBA" id="ARBA00004974"/>
    </source>
</evidence>
<dbReference type="Pfam" id="PF10369">
    <property type="entry name" value="ALS_ss_C"/>
    <property type="match status" value="1"/>
</dbReference>
<dbReference type="PANTHER" id="PTHR30239">
    <property type="entry name" value="ACETOLACTATE SYNTHASE SMALL SUBUNIT"/>
    <property type="match status" value="1"/>
</dbReference>
<accession>A0A511B723</accession>
<keyword evidence="5 8" id="KW-0028">Amino-acid biosynthesis</keyword>
<dbReference type="RefSeq" id="WP_146859252.1">
    <property type="nucleotide sequence ID" value="NZ_BARK01000004.1"/>
</dbReference>
<dbReference type="EC" id="2.2.1.6" evidence="8"/>
<comment type="pathway">
    <text evidence="1 8">Amino-acid biosynthesis; L-isoleucine biosynthesis; L-isoleucine from 2-oxobutanoate: step 1/4.</text>
</comment>
<evidence type="ECO:0000256" key="2">
    <source>
        <dbReference type="ARBA" id="ARBA00005025"/>
    </source>
</evidence>
<evidence type="ECO:0000256" key="3">
    <source>
        <dbReference type="ARBA" id="ARBA00006341"/>
    </source>
</evidence>
<dbReference type="EMBL" id="BJVA01000003">
    <property type="protein sequence ID" value="GEK95493.1"/>
    <property type="molecule type" value="Genomic_DNA"/>
</dbReference>
<dbReference type="GO" id="GO:0009097">
    <property type="term" value="P:isoleucine biosynthetic process"/>
    <property type="evidence" value="ECO:0007669"/>
    <property type="project" value="UniProtKB-UniRule"/>
</dbReference>
<comment type="similarity">
    <text evidence="3 8">Belongs to the acetolactate synthase small subunit family.</text>
</comment>
<comment type="pathway">
    <text evidence="2 8">Amino-acid biosynthesis; L-valine biosynthesis; L-valine from pyruvate: step 1/4.</text>
</comment>
<dbReference type="InterPro" id="IPR004789">
    <property type="entry name" value="Acetalactate_synth_ssu"/>
</dbReference>
<dbReference type="NCBIfam" id="NF008864">
    <property type="entry name" value="PRK11895.1"/>
    <property type="match status" value="1"/>
</dbReference>
<dbReference type="UniPathway" id="UPA00047">
    <property type="reaction ID" value="UER00055"/>
</dbReference>
<dbReference type="InterPro" id="IPR002912">
    <property type="entry name" value="ACT_dom"/>
</dbReference>
<keyword evidence="8" id="KW-0808">Transferase</keyword>
<dbReference type="PROSITE" id="PS51671">
    <property type="entry name" value="ACT"/>
    <property type="match status" value="1"/>
</dbReference>
<comment type="function">
    <text evidence="8">Catalyzes the conversion of 2 pyruvate molecules into acetolactate in the first common step of the biosynthetic pathway of the branched-amino acids such as leucine, isoleucine, and valine.</text>
</comment>